<sequence length="734" mass="80533">MTTDQSELPVDADSLVWQHLFWPSPFREASATSLLRHWAAQKHAPQLILEARSDASGVEYLVGSQLRHALPIRRSVEQLVGGSVVTPFDADERREMRTARRVKLTATDWPLEPVDRVASSRSILSALTAVNRGERLVIQVILGPRRQPMLPPVEPPAHQSVASKVWSGLLPDRRPNARQALVRKLGQHGFAAVIRIGVEAGTAERRKSLLLGLAAALGTVETAGVHLKLAGEKAASINQPKSGWSMFMPAQLVSVPELSHLLAWPVSDKDEYFPGQPPLHPRPVRPSDAVQTGERTIATANAPGVTATIGYNVIDSMRHTWVIGPNGTGKSTLLLNLIVQDLEAGRPIVVIEPKDLVADVLSRIPEERKNDIVLLDPLDRAPVGINPLSRSFGGRSDGRTPEVVADSLVGTFQSLYGDVGPRSLDILRNSLEVLAKRDDASLAMLPLLLTNPGFRRSLTQRVIKEDPFAAGPFWQWFDSLSPEGVDNKIAPLSNKLRPLLTKQLRAVLAQRNPKFNIRQVLTERKVLLVPLQKGVIGPESAQLLGAIVLAELWQAIRERAGTPEESRIPVLVYIDEVQDYLKLPTDLGDALATARSLKAGFHMAHQYEKQMPPAMLDAFRNNARSRITFQLQAGDAKNMAEGQSVLVPQDFGTLPAHHVYASLMRDNSVQPWASGVTLPPPPEISDPEEIRRLSRERYGQPLDEIERGFAELLDQVNGSSTSIGGAGARRRRQA</sequence>
<evidence type="ECO:0000313" key="2">
    <source>
        <dbReference type="Proteomes" id="UP000241647"/>
    </source>
</evidence>
<organism evidence="1 2">
    <name type="scientific">Nocardia nova</name>
    <dbReference type="NCBI Taxonomy" id="37330"/>
    <lineage>
        <taxon>Bacteria</taxon>
        <taxon>Bacillati</taxon>
        <taxon>Actinomycetota</taxon>
        <taxon>Actinomycetes</taxon>
        <taxon>Mycobacteriales</taxon>
        <taxon>Nocardiaceae</taxon>
        <taxon>Nocardia</taxon>
    </lineage>
</organism>
<dbReference type="InterPro" id="IPR051162">
    <property type="entry name" value="T4SS_component"/>
</dbReference>
<dbReference type="SUPFAM" id="SSF52540">
    <property type="entry name" value="P-loop containing nucleoside triphosphate hydrolases"/>
    <property type="match status" value="1"/>
</dbReference>
<dbReference type="RefSeq" id="WP_063025314.1">
    <property type="nucleotide sequence ID" value="NZ_PYHS01000021.1"/>
</dbReference>
<dbReference type="InterPro" id="IPR027417">
    <property type="entry name" value="P-loop_NTPase"/>
</dbReference>
<reference evidence="1 2" key="1">
    <citation type="submission" date="2018-02" db="EMBL/GenBank/DDBJ databases">
        <title>8 Nocardia nova and 1 Nocardia cyriacigeorgica strain used for evolution to TMP-SMX.</title>
        <authorList>
            <person name="Mehta H."/>
            <person name="Weng J."/>
            <person name="Shamoo Y."/>
        </authorList>
    </citation>
    <scope>NUCLEOTIDE SEQUENCE [LARGE SCALE GENOMIC DNA]</scope>
    <source>
        <strain evidence="1 2">ATCC 33727</strain>
    </source>
</reference>
<dbReference type="PANTHER" id="PTHR30121">
    <property type="entry name" value="UNCHARACTERIZED PROTEIN YJGR-RELATED"/>
    <property type="match status" value="1"/>
</dbReference>
<dbReference type="AlphaFoldDB" id="A0A2T2YT79"/>
<protein>
    <recommendedName>
        <fullName evidence="3">Type IV secretion system coupling protein TraD DNA-binding domain-containing protein</fullName>
    </recommendedName>
</protein>
<dbReference type="Proteomes" id="UP000241647">
    <property type="component" value="Unassembled WGS sequence"/>
</dbReference>
<dbReference type="Gene3D" id="3.40.50.300">
    <property type="entry name" value="P-loop containing nucleotide triphosphate hydrolases"/>
    <property type="match status" value="2"/>
</dbReference>
<evidence type="ECO:0008006" key="3">
    <source>
        <dbReference type="Google" id="ProtNLM"/>
    </source>
</evidence>
<dbReference type="CDD" id="cd01120">
    <property type="entry name" value="RecA-like_superfamily"/>
    <property type="match status" value="1"/>
</dbReference>
<gene>
    <name evidence="1" type="ORF">C8259_29555</name>
</gene>
<comment type="caution">
    <text evidence="1">The sequence shown here is derived from an EMBL/GenBank/DDBJ whole genome shotgun (WGS) entry which is preliminary data.</text>
</comment>
<evidence type="ECO:0000313" key="1">
    <source>
        <dbReference type="EMBL" id="PSR58689.1"/>
    </source>
</evidence>
<accession>A0A2T2YT79</accession>
<name>A0A2T2YT79_9NOCA</name>
<dbReference type="PANTHER" id="PTHR30121:SF11">
    <property type="entry name" value="AAA+ ATPASE DOMAIN-CONTAINING PROTEIN"/>
    <property type="match status" value="1"/>
</dbReference>
<dbReference type="EMBL" id="PYHS01000021">
    <property type="protein sequence ID" value="PSR58689.1"/>
    <property type="molecule type" value="Genomic_DNA"/>
</dbReference>
<proteinExistence type="predicted"/>